<proteinExistence type="predicted"/>
<reference evidence="2 3" key="1">
    <citation type="submission" date="2018-04" db="EMBL/GenBank/DDBJ databases">
        <title>Novel actinobacteria from marine sediment.</title>
        <authorList>
            <person name="Ng Z.Y."/>
            <person name="Tan G.Y.A."/>
        </authorList>
    </citation>
    <scope>NUCLEOTIDE SEQUENCE [LARGE SCALE GENOMIC DNA]</scope>
    <source>
        <strain evidence="2 3">TPS81</strain>
    </source>
</reference>
<dbReference type="InterPro" id="IPR050177">
    <property type="entry name" value="Lipid_A_modif_metabolic_enz"/>
</dbReference>
<dbReference type="InterPro" id="IPR036291">
    <property type="entry name" value="NAD(P)-bd_dom_sf"/>
</dbReference>
<feature type="domain" description="NAD-dependent epimerase/dehydratase" evidence="1">
    <location>
        <begin position="10"/>
        <end position="250"/>
    </location>
</feature>
<organism evidence="2 3">
    <name type="scientific">Marinitenerispora sediminis</name>
    <dbReference type="NCBI Taxonomy" id="1931232"/>
    <lineage>
        <taxon>Bacteria</taxon>
        <taxon>Bacillati</taxon>
        <taxon>Actinomycetota</taxon>
        <taxon>Actinomycetes</taxon>
        <taxon>Streptosporangiales</taxon>
        <taxon>Nocardiopsidaceae</taxon>
        <taxon>Marinitenerispora</taxon>
    </lineage>
</organism>
<dbReference type="Proteomes" id="UP000253318">
    <property type="component" value="Unassembled WGS sequence"/>
</dbReference>
<protein>
    <submittedName>
        <fullName evidence="2">NAD-dependent epimerase/dehydratase</fullName>
    </submittedName>
</protein>
<evidence type="ECO:0000313" key="2">
    <source>
        <dbReference type="EMBL" id="RCV52884.1"/>
    </source>
</evidence>
<dbReference type="CDD" id="cd08946">
    <property type="entry name" value="SDR_e"/>
    <property type="match status" value="1"/>
</dbReference>
<dbReference type="RefSeq" id="WP_114433457.1">
    <property type="nucleotide sequence ID" value="NZ_QEIN01000207.1"/>
</dbReference>
<dbReference type="Gene3D" id="3.40.50.720">
    <property type="entry name" value="NAD(P)-binding Rossmann-like Domain"/>
    <property type="match status" value="1"/>
</dbReference>
<dbReference type="PANTHER" id="PTHR43245:SF55">
    <property type="entry name" value="NAD(P)-BINDING DOMAIN-CONTAINING PROTEIN"/>
    <property type="match status" value="1"/>
</dbReference>
<evidence type="ECO:0000313" key="3">
    <source>
        <dbReference type="Proteomes" id="UP000253318"/>
    </source>
</evidence>
<comment type="caution">
    <text evidence="2">The sequence shown here is derived from an EMBL/GenBank/DDBJ whole genome shotgun (WGS) entry which is preliminary data.</text>
</comment>
<dbReference type="Pfam" id="PF01370">
    <property type="entry name" value="Epimerase"/>
    <property type="match status" value="1"/>
</dbReference>
<dbReference type="EMBL" id="QEIN01000207">
    <property type="protein sequence ID" value="RCV52884.1"/>
    <property type="molecule type" value="Genomic_DNA"/>
</dbReference>
<gene>
    <name evidence="2" type="ORF">DEF24_21305</name>
</gene>
<evidence type="ECO:0000259" key="1">
    <source>
        <dbReference type="Pfam" id="PF01370"/>
    </source>
</evidence>
<sequence>MNTTGHRPLVAVLGASGFVGSAVTRELARRPIRLRTVARRPVGPLPAGAAAEHEPLVADLTGPGALAAAVAGADAVIHLVAHISGQASWRVADGDAAAERVNAGLARDLVAAVRAERPQGPPPTVLFAGTTMQAGVPAAERIDGTERDAPTTAYPRHKLAAERALMDATAQGVLRAVSLRLPTVFGHVPGAADRGVVSAMIRRALAGEPLTMWHDGSVRRDLLHVEDAARAFAAALDHAEPLAGRHWLVGTGSGTRLRDVFREVSGAVAELTGRPAVPLVSVPPPPHADANDFHGVVVDSSMFRGITGWRPRVPLRDGLLRAAAAIATAPV</sequence>
<dbReference type="AlphaFoldDB" id="A0A368T470"/>
<dbReference type="OrthoDB" id="3288614at2"/>
<dbReference type="PANTHER" id="PTHR43245">
    <property type="entry name" value="BIFUNCTIONAL POLYMYXIN RESISTANCE PROTEIN ARNA"/>
    <property type="match status" value="1"/>
</dbReference>
<dbReference type="InterPro" id="IPR001509">
    <property type="entry name" value="Epimerase_deHydtase"/>
</dbReference>
<keyword evidence="3" id="KW-1185">Reference proteome</keyword>
<dbReference type="SUPFAM" id="SSF51735">
    <property type="entry name" value="NAD(P)-binding Rossmann-fold domains"/>
    <property type="match status" value="1"/>
</dbReference>
<accession>A0A368T470</accession>
<name>A0A368T470_9ACTN</name>